<keyword evidence="2" id="KW-1185">Reference proteome</keyword>
<dbReference type="Proteomes" id="UP000654279">
    <property type="component" value="Unassembled WGS sequence"/>
</dbReference>
<dbReference type="RefSeq" id="WP_249285923.1">
    <property type="nucleotide sequence ID" value="NZ_JACRSO010000006.1"/>
</dbReference>
<dbReference type="Gene3D" id="1.25.10.10">
    <property type="entry name" value="Leucine-rich Repeat Variant"/>
    <property type="match status" value="1"/>
</dbReference>
<gene>
    <name evidence="1" type="ORF">H8699_12215</name>
</gene>
<protein>
    <submittedName>
        <fullName evidence="1">HEAT repeat domain-containing protein</fullName>
    </submittedName>
</protein>
<dbReference type="Pfam" id="PF13646">
    <property type="entry name" value="HEAT_2"/>
    <property type="match status" value="1"/>
</dbReference>
<organism evidence="1 2">
    <name type="scientific">Luoshenia tenuis</name>
    <dbReference type="NCBI Taxonomy" id="2763654"/>
    <lineage>
        <taxon>Bacteria</taxon>
        <taxon>Bacillati</taxon>
        <taxon>Bacillota</taxon>
        <taxon>Clostridia</taxon>
        <taxon>Christensenellales</taxon>
        <taxon>Christensenellaceae</taxon>
        <taxon>Luoshenia</taxon>
    </lineage>
</organism>
<dbReference type="InterPro" id="IPR016024">
    <property type="entry name" value="ARM-type_fold"/>
</dbReference>
<evidence type="ECO:0000313" key="2">
    <source>
        <dbReference type="Proteomes" id="UP000654279"/>
    </source>
</evidence>
<evidence type="ECO:0000313" key="1">
    <source>
        <dbReference type="EMBL" id="MBC8530198.1"/>
    </source>
</evidence>
<reference evidence="1" key="1">
    <citation type="submission" date="2020-08" db="EMBL/GenBank/DDBJ databases">
        <title>Genome public.</title>
        <authorList>
            <person name="Liu C."/>
            <person name="Sun Q."/>
        </authorList>
    </citation>
    <scope>NUCLEOTIDE SEQUENCE</scope>
    <source>
        <strain evidence="1">NSJ-44</strain>
    </source>
</reference>
<comment type="caution">
    <text evidence="1">The sequence shown here is derived from an EMBL/GenBank/DDBJ whole genome shotgun (WGS) entry which is preliminary data.</text>
</comment>
<dbReference type="AlphaFoldDB" id="A0A926D1U3"/>
<proteinExistence type="predicted"/>
<dbReference type="EMBL" id="JACRSO010000006">
    <property type="protein sequence ID" value="MBC8530198.1"/>
    <property type="molecule type" value="Genomic_DNA"/>
</dbReference>
<sequence length="111" mass="12131">MADKMAKIEKLIEKGKWDKIEAKYLKGSDEERLDLAKACATSDTDGAFNCLITLLNDKNDAVQLAAINSVGATGNDHATAQLQWLLQRLPPEKKETIDAIHAAIANVKNPE</sequence>
<dbReference type="SUPFAM" id="SSF48371">
    <property type="entry name" value="ARM repeat"/>
    <property type="match status" value="1"/>
</dbReference>
<name>A0A926D1U3_9FIRM</name>
<dbReference type="InterPro" id="IPR011989">
    <property type="entry name" value="ARM-like"/>
</dbReference>
<accession>A0A926D1U3</accession>